<gene>
    <name evidence="5" type="primary">pilW</name>
    <name evidence="5" type="ORF">ABDJ85_15185</name>
</gene>
<protein>
    <submittedName>
        <fullName evidence="5">Type IV pilus biogenesis/stability protein PilW</fullName>
    </submittedName>
</protein>
<organism evidence="5 6">
    <name type="scientific">Roseateles paludis</name>
    <dbReference type="NCBI Taxonomy" id="3145238"/>
    <lineage>
        <taxon>Bacteria</taxon>
        <taxon>Pseudomonadati</taxon>
        <taxon>Pseudomonadota</taxon>
        <taxon>Betaproteobacteria</taxon>
        <taxon>Burkholderiales</taxon>
        <taxon>Sphaerotilaceae</taxon>
        <taxon>Roseateles</taxon>
    </lineage>
</organism>
<keyword evidence="6" id="KW-1185">Reference proteome</keyword>
<evidence type="ECO:0000256" key="3">
    <source>
        <dbReference type="PROSITE-ProRule" id="PRU00339"/>
    </source>
</evidence>
<accession>A0ABV0G514</accession>
<dbReference type="SMART" id="SM00028">
    <property type="entry name" value="TPR"/>
    <property type="match status" value="4"/>
</dbReference>
<evidence type="ECO:0000256" key="2">
    <source>
        <dbReference type="ARBA" id="ARBA00022803"/>
    </source>
</evidence>
<dbReference type="InterPro" id="IPR011990">
    <property type="entry name" value="TPR-like_helical_dom_sf"/>
</dbReference>
<proteinExistence type="predicted"/>
<dbReference type="RefSeq" id="WP_347705634.1">
    <property type="nucleotide sequence ID" value="NZ_JBDPZD010000004.1"/>
</dbReference>
<dbReference type="PANTHER" id="PTHR44858:SF1">
    <property type="entry name" value="UDP-N-ACETYLGLUCOSAMINE--PEPTIDE N-ACETYLGLUCOSAMINYLTRANSFERASE SPINDLY-RELATED"/>
    <property type="match status" value="1"/>
</dbReference>
<comment type="caution">
    <text evidence="5">The sequence shown here is derived from an EMBL/GenBank/DDBJ whole genome shotgun (WGS) entry which is preliminary data.</text>
</comment>
<dbReference type="Pfam" id="PF13432">
    <property type="entry name" value="TPR_16"/>
    <property type="match status" value="1"/>
</dbReference>
<keyword evidence="2 3" id="KW-0802">TPR repeat</keyword>
<dbReference type="Gene3D" id="1.25.40.10">
    <property type="entry name" value="Tetratricopeptide repeat domain"/>
    <property type="match status" value="1"/>
</dbReference>
<keyword evidence="1" id="KW-0677">Repeat</keyword>
<dbReference type="InterPro" id="IPR019734">
    <property type="entry name" value="TPR_rpt"/>
</dbReference>
<dbReference type="PROSITE" id="PS50005">
    <property type="entry name" value="TPR"/>
    <property type="match status" value="2"/>
</dbReference>
<feature type="repeat" description="TPR" evidence="3">
    <location>
        <begin position="77"/>
        <end position="110"/>
    </location>
</feature>
<dbReference type="NCBIfam" id="TIGR02521">
    <property type="entry name" value="type_IV_pilW"/>
    <property type="match status" value="1"/>
</dbReference>
<reference evidence="5 6" key="1">
    <citation type="submission" date="2024-05" db="EMBL/GenBank/DDBJ databases">
        <title>Roseateles sp. DJS-2-20 16S ribosomal RNA gene Genome sequencing and assembly.</title>
        <authorList>
            <person name="Woo H."/>
        </authorList>
    </citation>
    <scope>NUCLEOTIDE SEQUENCE [LARGE SCALE GENOMIC DNA]</scope>
    <source>
        <strain evidence="5 6">DJS-2-20</strain>
    </source>
</reference>
<evidence type="ECO:0000313" key="5">
    <source>
        <dbReference type="EMBL" id="MEO3692821.1"/>
    </source>
</evidence>
<dbReference type="EMBL" id="JBDPZD010000004">
    <property type="protein sequence ID" value="MEO3692821.1"/>
    <property type="molecule type" value="Genomic_DNA"/>
</dbReference>
<dbReference type="Pfam" id="PF14559">
    <property type="entry name" value="TPR_19"/>
    <property type="match status" value="1"/>
</dbReference>
<dbReference type="PROSITE" id="PS51257">
    <property type="entry name" value="PROKAR_LIPOPROTEIN"/>
    <property type="match status" value="1"/>
</dbReference>
<evidence type="ECO:0000256" key="4">
    <source>
        <dbReference type="SAM" id="SignalP"/>
    </source>
</evidence>
<dbReference type="InterPro" id="IPR050498">
    <property type="entry name" value="Ycf3"/>
</dbReference>
<dbReference type="SUPFAM" id="SSF48452">
    <property type="entry name" value="TPR-like"/>
    <property type="match status" value="1"/>
</dbReference>
<keyword evidence="4" id="KW-0732">Signal</keyword>
<evidence type="ECO:0000313" key="6">
    <source>
        <dbReference type="Proteomes" id="UP001495147"/>
    </source>
</evidence>
<feature type="signal peptide" evidence="4">
    <location>
        <begin position="1"/>
        <end position="25"/>
    </location>
</feature>
<evidence type="ECO:0000256" key="1">
    <source>
        <dbReference type="ARBA" id="ARBA00022737"/>
    </source>
</evidence>
<feature type="chain" id="PRO_5045216488" evidence="4">
    <location>
        <begin position="26"/>
        <end position="262"/>
    </location>
</feature>
<sequence>MSPRLAVLILSLCAAAGLVACGAPAQNREVRTEVDQTDGDRRANVRMDLAQGYFASGQFNTALDELKQALLIKPEMREAVILRGLVYAAMGETQLAEESFRRTLALYPGDPDALHNYGWFLCQQQRWAAADAQFEQALAQPSYRAPQRSLLARGVCEARSGRMKAAEGSLSRAFELDAGNPAIAVNLAEVLYRNGEAERARFYVKRVNASAELANAQSLWLQLRIERRLGNTATVEDLAEQLHKRYRGTPETQALDLGRFDD</sequence>
<feature type="repeat" description="TPR" evidence="3">
    <location>
        <begin position="43"/>
        <end position="76"/>
    </location>
</feature>
<name>A0ABV0G514_9BURK</name>
<dbReference type="PANTHER" id="PTHR44858">
    <property type="entry name" value="TETRATRICOPEPTIDE REPEAT PROTEIN 6"/>
    <property type="match status" value="1"/>
</dbReference>
<dbReference type="Proteomes" id="UP001495147">
    <property type="component" value="Unassembled WGS sequence"/>
</dbReference>
<dbReference type="InterPro" id="IPR013360">
    <property type="entry name" value="Pilus_4_PilW"/>
</dbReference>